<dbReference type="SUPFAM" id="SSF63829">
    <property type="entry name" value="Calcium-dependent phosphotriesterase"/>
    <property type="match status" value="1"/>
</dbReference>
<dbReference type="PANTHER" id="PTHR45661">
    <property type="entry name" value="SURFACE ANTIGEN"/>
    <property type="match status" value="1"/>
</dbReference>
<dbReference type="InterPro" id="IPR026906">
    <property type="entry name" value="LRR_5"/>
</dbReference>
<dbReference type="InterPro" id="IPR016134">
    <property type="entry name" value="Dockerin_dom"/>
</dbReference>
<dbReference type="Pfam" id="PF13306">
    <property type="entry name" value="LRR_5"/>
    <property type="match status" value="5"/>
</dbReference>
<dbReference type="InterPro" id="IPR032675">
    <property type="entry name" value="LRR_dom_sf"/>
</dbReference>
<dbReference type="GO" id="GO:0004553">
    <property type="term" value="F:hydrolase activity, hydrolyzing O-glycosyl compounds"/>
    <property type="evidence" value="ECO:0007669"/>
    <property type="project" value="InterPro"/>
</dbReference>
<comment type="caution">
    <text evidence="3">The sequence shown here is derived from an EMBL/GenBank/DDBJ whole genome shotgun (WGS) entry which is preliminary data.</text>
</comment>
<feature type="region of interest" description="Disordered" evidence="1">
    <location>
        <begin position="73"/>
        <end position="158"/>
    </location>
</feature>
<dbReference type="InterPro" id="IPR003343">
    <property type="entry name" value="Big_2"/>
</dbReference>
<dbReference type="Gene3D" id="2.60.40.1080">
    <property type="match status" value="2"/>
</dbReference>
<feature type="domain" description="Dockerin" evidence="2">
    <location>
        <begin position="1783"/>
        <end position="1851"/>
    </location>
</feature>
<dbReference type="eggNOG" id="COG5492">
    <property type="taxonomic scope" value="Bacteria"/>
</dbReference>
<dbReference type="Gene3D" id="3.80.10.10">
    <property type="entry name" value="Ribonuclease Inhibitor"/>
    <property type="match status" value="5"/>
</dbReference>
<organism evidence="3 4">
    <name type="scientific">Ruminococcus callidus ATCC 27760</name>
    <dbReference type="NCBI Taxonomy" id="411473"/>
    <lineage>
        <taxon>Bacteria</taxon>
        <taxon>Bacillati</taxon>
        <taxon>Bacillota</taxon>
        <taxon>Clostridia</taxon>
        <taxon>Eubacteriales</taxon>
        <taxon>Oscillospiraceae</taxon>
        <taxon>Ruminococcus</taxon>
    </lineage>
</organism>
<dbReference type="PROSITE" id="PS51766">
    <property type="entry name" value="DOCKERIN"/>
    <property type="match status" value="1"/>
</dbReference>
<dbReference type="InterPro" id="IPR002105">
    <property type="entry name" value="Dockerin_1_rpt"/>
</dbReference>
<proteinExistence type="predicted"/>
<dbReference type="Pfam" id="PF02368">
    <property type="entry name" value="Big_2"/>
    <property type="match status" value="2"/>
</dbReference>
<dbReference type="CDD" id="cd14256">
    <property type="entry name" value="Dockerin_I"/>
    <property type="match status" value="1"/>
</dbReference>
<dbReference type="InterPro" id="IPR036439">
    <property type="entry name" value="Dockerin_dom_sf"/>
</dbReference>
<dbReference type="SUPFAM" id="SSF63446">
    <property type="entry name" value="Type I dockerin domain"/>
    <property type="match status" value="1"/>
</dbReference>
<accession>U2KXM3</accession>
<sequence length="1853" mass="203269">MTDCFQRIVCRNLLNSKAILNKAVRRFPKNLLQKKRRNVYMNLHWKKAAALLLAGVLTAGTLSAFPAAAEDAVPSDTASAPTAAETVPESSTEEASPEPTEPETDTNGDQIPIDKHTPDFYDALTDDTDDAGETESGLTSEEIPLQNDDTTTREDSYSGTYGENISWTLDTQSGLLTLTGSGEIQDATSYYSSMPFYEYKDVIQEVVISDGITSIGDYIFCELEKLKTVTIPDSITRIGDRTFYGCESLQQVDLPNTITKMGYSIFDGCKALTSAHVPEQMTTLPYGTFWDCPQLTSVNLPEHLTEIGTYAFTNCSSLTSITLPETLETIREDAFNGCTMLESVQFGPNIHRVDEDAFSGTAMLNAIDADTIILGGYILYAIDGTETDFTVPDGVTVITASACKSALTSLDLNQTVYVGDAAFRNCTDLASVTGTDSLRSVGRGAFDGTAYLNAISDDLVMIGSCLYKYRGSAEDVVVPEGTVSISPECFSFNTDICSITLPDSLERIEYYAILGCESMVSLEIPESVTYIGDHAVGYYVSDYGDFYSIGGFTIIGSTGSTAETYAATENFSFVANTANRFCGDELTWSLDAATGTLTISGIGAMYDYVSSHWSDDETTAVTPFLTYANQIRSVVVENGVTSIGENAFYGCNRLTSVSLPDTLYAINSNAFYGCSHLTDIQIPEGTESLSGSAFRNCNALRTLQFPASLTNCENVSYLYACNGLENFVVDADNPSYASVDGILYNKKKSSLLVVPSAWNQTVLTVPETVTQIASEAMDNNQKVQKVILPAGLTMIDSYSFYNCRSLKTMIFQGNAPSLYSTSCLGTNDLHIYAHLSSSSDWDSLKKLMDNSSYRVNWHDLDTFDNTLKLTAESTTLHVGENASVTAFLNPLLADDITWESSDPNTVVVSNTGRIIAVAPGSAEISASAGDGKYTDSIAVTVTGERFTMPTSGTLELDQTILNYTSISTTTMQIPSEKLHGIYFLQGSSLFFYSLVTQTYEQVYNFSDCTNAYTTGDMLYVVSQSRISVYDLQTQSLLRQIWVSGYSGTAIGADAQGRIYFAGYNTDKTSKYRIYLLSPEGDVLSQVDPSVKIYNFDGFESQNGTFYMESYYDYYSWGYHHPGKGLTMGKVEENKLYLLDSSNSFMESGLIQRDMDCLLYLCQDAYMNHQRSAEVLNDKYIVAQSVLVGMLYAYQFNGKSMDTVLSVSRPVEDDSSSYSDYNSIGVRTVYNAANDSLIVYANNNTLVEYRLKDGAELARNTTQNNVFNLLKMDDVVVVVEKENDTYSLEFMDWRSATELSISAEKTTLNAGDMETLTAVSDVSSSAKYIWKSSDSSVVSVNENGTISAWHEGTAEITCTSKNGLLSATITITVLPHTKSAADGIKTTTGASSINLSANNYSVWSSTVNSYLTKNEDGTLTRGEHIRNKGFVIEHYSADFQLLDSQTISDELKLFGGYYSGSDYNFLVYGQSNPDNDDSVEIMRVVKYSKNWEKLDSKSIYGENTYIPFDAGSLRMTETAGKLYIHTCHEMYTSSDGLNHQANMTFVLDENTLKVLDSYSDVMNLAQAGYVSHSFNQFICTDGKSVYRVDHGDANPRAVAITKCDVDGKITDVRYNYAYSILGGIGDNATGVSVGGFALSKQNCIIAGNSVDMTDENNYSASGQRNVFVTILSKDLDVKSTIFLTKHTEKDGISVRTPQLVALNEEQFLVMWEEVDSEHNITVKAVTINSEGTATSKVETLNYRLSDCQPIFNTSNQCVQWYASNNTALTFYTLDPYGLSENNTLETLYGDVNLDGEIDITDCVLLNKCLTGAVKLNKTAKRNADVDQNNEIDTSDTIYLLQFLIRVIDTLPVSK</sequence>
<dbReference type="SUPFAM" id="SSF52058">
    <property type="entry name" value="L domain-like"/>
    <property type="match status" value="2"/>
</dbReference>
<dbReference type="PATRIC" id="fig|411473.3.peg.465"/>
<dbReference type="InterPro" id="IPR053139">
    <property type="entry name" value="Surface_bspA-like"/>
</dbReference>
<feature type="compositionally biased region" description="Acidic residues" evidence="1">
    <location>
        <begin position="91"/>
        <end position="106"/>
    </location>
</feature>
<dbReference type="OrthoDB" id="1829114at2"/>
<protein>
    <submittedName>
        <fullName evidence="3">Dockerin type I repeat-containing domain protein</fullName>
    </submittedName>
</protein>
<feature type="compositionally biased region" description="Acidic residues" evidence="1">
    <location>
        <begin position="124"/>
        <end position="133"/>
    </location>
</feature>
<dbReference type="PANTHER" id="PTHR45661:SF3">
    <property type="entry name" value="IG-LIKE DOMAIN-CONTAINING PROTEIN"/>
    <property type="match status" value="1"/>
</dbReference>
<evidence type="ECO:0000313" key="4">
    <source>
        <dbReference type="Proteomes" id="UP000016662"/>
    </source>
</evidence>
<dbReference type="InterPro" id="IPR008964">
    <property type="entry name" value="Invasin/intimin_cell_adhesion"/>
</dbReference>
<dbReference type="GO" id="GO:0000272">
    <property type="term" value="P:polysaccharide catabolic process"/>
    <property type="evidence" value="ECO:0007669"/>
    <property type="project" value="InterPro"/>
</dbReference>
<keyword evidence="4" id="KW-1185">Reference proteome</keyword>
<evidence type="ECO:0000313" key="3">
    <source>
        <dbReference type="EMBL" id="ERJ97027.1"/>
    </source>
</evidence>
<evidence type="ECO:0000259" key="2">
    <source>
        <dbReference type="PROSITE" id="PS51766"/>
    </source>
</evidence>
<dbReference type="HOGENOM" id="CLU_236828_0_0_9"/>
<dbReference type="EMBL" id="AWVF01000067">
    <property type="protein sequence ID" value="ERJ97027.1"/>
    <property type="molecule type" value="Genomic_DNA"/>
</dbReference>
<dbReference type="SMART" id="SM00635">
    <property type="entry name" value="BID_2"/>
    <property type="match status" value="2"/>
</dbReference>
<name>U2KXM3_9FIRM</name>
<dbReference type="Gene3D" id="1.10.1330.10">
    <property type="entry name" value="Dockerin domain"/>
    <property type="match status" value="1"/>
</dbReference>
<reference evidence="3 4" key="1">
    <citation type="submission" date="2013-07" db="EMBL/GenBank/DDBJ databases">
        <authorList>
            <person name="Weinstock G."/>
            <person name="Sodergren E."/>
            <person name="Wylie T."/>
            <person name="Fulton L."/>
            <person name="Fulton R."/>
            <person name="Fronick C."/>
            <person name="O'Laughlin M."/>
            <person name="Godfrey J."/>
            <person name="Miner T."/>
            <person name="Herter B."/>
            <person name="Appelbaum E."/>
            <person name="Cordes M."/>
            <person name="Lek S."/>
            <person name="Wollam A."/>
            <person name="Pepin K.H."/>
            <person name="Palsikar V.B."/>
            <person name="Mitreva M."/>
            <person name="Wilson R.K."/>
        </authorList>
    </citation>
    <scope>NUCLEOTIDE SEQUENCE [LARGE SCALE GENOMIC DNA]</scope>
    <source>
        <strain evidence="3 4">ATCC 27760</strain>
    </source>
</reference>
<dbReference type="SUPFAM" id="SSF49373">
    <property type="entry name" value="Invasin/intimin cell-adhesion fragments"/>
    <property type="match status" value="2"/>
</dbReference>
<dbReference type="Pfam" id="PF00404">
    <property type="entry name" value="Dockerin_1"/>
    <property type="match status" value="1"/>
</dbReference>
<dbReference type="Proteomes" id="UP000016662">
    <property type="component" value="Unassembled WGS sequence"/>
</dbReference>
<dbReference type="STRING" id="411473.RUMCAL_00593"/>
<evidence type="ECO:0000256" key="1">
    <source>
        <dbReference type="SAM" id="MobiDB-lite"/>
    </source>
</evidence>
<gene>
    <name evidence="3" type="ORF">RUMCAL_00593</name>
</gene>